<dbReference type="STRING" id="29655.A0A0K9PIM7"/>
<reference evidence="3" key="1">
    <citation type="journal article" date="2016" name="Nature">
        <title>The genome of the seagrass Zostera marina reveals angiosperm adaptation to the sea.</title>
        <authorList>
            <person name="Olsen J.L."/>
            <person name="Rouze P."/>
            <person name="Verhelst B."/>
            <person name="Lin Y.-C."/>
            <person name="Bayer T."/>
            <person name="Collen J."/>
            <person name="Dattolo E."/>
            <person name="De Paoli E."/>
            <person name="Dittami S."/>
            <person name="Maumus F."/>
            <person name="Michel G."/>
            <person name="Kersting A."/>
            <person name="Lauritano C."/>
            <person name="Lohaus R."/>
            <person name="Toepel M."/>
            <person name="Tonon T."/>
            <person name="Vanneste K."/>
            <person name="Amirebrahimi M."/>
            <person name="Brakel J."/>
            <person name="Bostroem C."/>
            <person name="Chovatia M."/>
            <person name="Grimwood J."/>
            <person name="Jenkins J.W."/>
            <person name="Jueterbock A."/>
            <person name="Mraz A."/>
            <person name="Stam W.T."/>
            <person name="Tice H."/>
            <person name="Bornberg-Bauer E."/>
            <person name="Green P.J."/>
            <person name="Pearson G.A."/>
            <person name="Procaccini G."/>
            <person name="Duarte C.M."/>
            <person name="Schmutz J."/>
            <person name="Reusch T.B.H."/>
            <person name="Van de Peer Y."/>
        </authorList>
    </citation>
    <scope>NUCLEOTIDE SEQUENCE [LARGE SCALE GENOMIC DNA]</scope>
    <source>
        <strain evidence="3">cv. Finnish</strain>
    </source>
</reference>
<dbReference type="InterPro" id="IPR016123">
    <property type="entry name" value="Mog1/PsbP_a/b/a-sand"/>
</dbReference>
<dbReference type="GO" id="GO:0009535">
    <property type="term" value="C:chloroplast thylakoid membrane"/>
    <property type="evidence" value="ECO:0000318"/>
    <property type="project" value="GO_Central"/>
</dbReference>
<feature type="domain" description="PsbP C-terminal" evidence="1">
    <location>
        <begin position="82"/>
        <end position="229"/>
    </location>
</feature>
<sequence>MTAISGGFWTSVLFNKHLLQSPSNSPVSSRLTAIKACSREPTETANRRLVLLGAAGTLASSTLISPGFSSPANADELVVPNKYQAFVDRIDGYRYFYPADWRNFDFLGHDSAFKDRIASLQHVRVNFIPTNKTSIYDLGPMEVAIPKLVKEVYASPNQVPTIYEMKERSADGKNYWTFEFMLESPIFARTAFATIAVGNGRYYTLIVGANERRWKRVRNQLKVVADSFELLDI</sequence>
<proteinExistence type="predicted"/>
<dbReference type="OMA" id="IHELGPM"/>
<keyword evidence="3" id="KW-1185">Reference proteome</keyword>
<dbReference type="GO" id="GO:0019898">
    <property type="term" value="C:extrinsic component of membrane"/>
    <property type="evidence" value="ECO:0007669"/>
    <property type="project" value="InterPro"/>
</dbReference>
<dbReference type="NCBIfam" id="NF040946">
    <property type="entry name" value="PSII_PsbP"/>
    <property type="match status" value="1"/>
</dbReference>
<dbReference type="PANTHER" id="PTHR31407:SF10">
    <property type="entry name" value="PHOTOSYNTHETIC NDH SUBUNIT OF LUMENAL LOCATION 1, CHLOROPLASTIC"/>
    <property type="match status" value="1"/>
</dbReference>
<evidence type="ECO:0000313" key="2">
    <source>
        <dbReference type="EMBL" id="KMZ68801.1"/>
    </source>
</evidence>
<dbReference type="OrthoDB" id="1575572at2759"/>
<dbReference type="PANTHER" id="PTHR31407">
    <property type="match status" value="1"/>
</dbReference>
<protein>
    <submittedName>
        <fullName evidence="2">PsbP-like protein 2</fullName>
    </submittedName>
</protein>
<name>A0A0K9PIM7_ZOSMR</name>
<dbReference type="GO" id="GO:0005509">
    <property type="term" value="F:calcium ion binding"/>
    <property type="evidence" value="ECO:0007669"/>
    <property type="project" value="InterPro"/>
</dbReference>
<accession>A0A0K9PIM7</accession>
<dbReference type="GO" id="GO:0009654">
    <property type="term" value="C:photosystem II oxygen evolving complex"/>
    <property type="evidence" value="ECO:0007669"/>
    <property type="project" value="InterPro"/>
</dbReference>
<comment type="caution">
    <text evidence="2">The sequence shown here is derived from an EMBL/GenBank/DDBJ whole genome shotgun (WGS) entry which is preliminary data.</text>
</comment>
<evidence type="ECO:0000259" key="1">
    <source>
        <dbReference type="Pfam" id="PF01789"/>
    </source>
</evidence>
<dbReference type="Proteomes" id="UP000036987">
    <property type="component" value="Unassembled WGS sequence"/>
</dbReference>
<gene>
    <name evidence="2" type="ORF">ZOSMA_22G00960</name>
</gene>
<dbReference type="SUPFAM" id="SSF55724">
    <property type="entry name" value="Mog1p/PsbP-like"/>
    <property type="match status" value="1"/>
</dbReference>
<organism evidence="2 3">
    <name type="scientific">Zostera marina</name>
    <name type="common">Eelgrass</name>
    <dbReference type="NCBI Taxonomy" id="29655"/>
    <lineage>
        <taxon>Eukaryota</taxon>
        <taxon>Viridiplantae</taxon>
        <taxon>Streptophyta</taxon>
        <taxon>Embryophyta</taxon>
        <taxon>Tracheophyta</taxon>
        <taxon>Spermatophyta</taxon>
        <taxon>Magnoliopsida</taxon>
        <taxon>Liliopsida</taxon>
        <taxon>Zosteraceae</taxon>
        <taxon>Zostera</taxon>
    </lineage>
</organism>
<dbReference type="InterPro" id="IPR002683">
    <property type="entry name" value="PsbP_C"/>
</dbReference>
<dbReference type="Pfam" id="PF01789">
    <property type="entry name" value="PsbP"/>
    <property type="match status" value="1"/>
</dbReference>
<dbReference type="Gene3D" id="3.40.1000.10">
    <property type="entry name" value="Mog1/PsbP, alpha/beta/alpha sandwich"/>
    <property type="match status" value="1"/>
</dbReference>
<dbReference type="GO" id="GO:0048564">
    <property type="term" value="P:photosystem I assembly"/>
    <property type="evidence" value="ECO:0000318"/>
    <property type="project" value="GO_Central"/>
</dbReference>
<dbReference type="AlphaFoldDB" id="A0A0K9PIM7"/>
<dbReference type="EMBL" id="LFYR01000811">
    <property type="protein sequence ID" value="KMZ68801.1"/>
    <property type="molecule type" value="Genomic_DNA"/>
</dbReference>
<evidence type="ECO:0000313" key="3">
    <source>
        <dbReference type="Proteomes" id="UP000036987"/>
    </source>
</evidence>